<dbReference type="InterPro" id="IPR018499">
    <property type="entry name" value="Tetraspanin/Peripherin"/>
</dbReference>
<organism evidence="6 7">
    <name type="scientific">Paramecium sonneborni</name>
    <dbReference type="NCBI Taxonomy" id="65129"/>
    <lineage>
        <taxon>Eukaryota</taxon>
        <taxon>Sar</taxon>
        <taxon>Alveolata</taxon>
        <taxon>Ciliophora</taxon>
        <taxon>Intramacronucleata</taxon>
        <taxon>Oligohymenophorea</taxon>
        <taxon>Peniculida</taxon>
        <taxon>Parameciidae</taxon>
        <taxon>Paramecium</taxon>
    </lineage>
</organism>
<dbReference type="AlphaFoldDB" id="A0A8S1R2D4"/>
<name>A0A8S1R2D4_9CILI</name>
<dbReference type="Proteomes" id="UP000692954">
    <property type="component" value="Unassembled WGS sequence"/>
</dbReference>
<comment type="subcellular location">
    <subcellularLocation>
        <location evidence="1">Membrane</location>
        <topology evidence="1">Multi-pass membrane protein</topology>
    </subcellularLocation>
</comment>
<dbReference type="Pfam" id="PF00335">
    <property type="entry name" value="Tetraspanin"/>
    <property type="match status" value="1"/>
</dbReference>
<comment type="caution">
    <text evidence="6">The sequence shown here is derived from an EMBL/GenBank/DDBJ whole genome shotgun (WGS) entry which is preliminary data.</text>
</comment>
<proteinExistence type="predicted"/>
<keyword evidence="2 5" id="KW-0812">Transmembrane</keyword>
<evidence type="ECO:0008006" key="8">
    <source>
        <dbReference type="Google" id="ProtNLM"/>
    </source>
</evidence>
<evidence type="ECO:0000256" key="4">
    <source>
        <dbReference type="ARBA" id="ARBA00023136"/>
    </source>
</evidence>
<evidence type="ECO:0000256" key="1">
    <source>
        <dbReference type="ARBA" id="ARBA00004141"/>
    </source>
</evidence>
<keyword evidence="7" id="KW-1185">Reference proteome</keyword>
<feature type="transmembrane region" description="Helical" evidence="5">
    <location>
        <begin position="12"/>
        <end position="36"/>
    </location>
</feature>
<evidence type="ECO:0000256" key="2">
    <source>
        <dbReference type="ARBA" id="ARBA00022692"/>
    </source>
</evidence>
<keyword evidence="3 5" id="KW-1133">Transmembrane helix</keyword>
<accession>A0A8S1R2D4</accession>
<dbReference type="GO" id="GO:0016020">
    <property type="term" value="C:membrane"/>
    <property type="evidence" value="ECO:0007669"/>
    <property type="project" value="UniProtKB-SubCell"/>
</dbReference>
<evidence type="ECO:0000313" key="7">
    <source>
        <dbReference type="Proteomes" id="UP000692954"/>
    </source>
</evidence>
<keyword evidence="4 5" id="KW-0472">Membrane</keyword>
<dbReference type="OrthoDB" id="287304at2759"/>
<feature type="transmembrane region" description="Helical" evidence="5">
    <location>
        <begin position="89"/>
        <end position="114"/>
    </location>
</feature>
<evidence type="ECO:0000256" key="5">
    <source>
        <dbReference type="SAM" id="Phobius"/>
    </source>
</evidence>
<feature type="transmembrane region" description="Helical" evidence="5">
    <location>
        <begin position="242"/>
        <end position="263"/>
    </location>
</feature>
<reference evidence="6" key="1">
    <citation type="submission" date="2021-01" db="EMBL/GenBank/DDBJ databases">
        <authorList>
            <consortium name="Genoscope - CEA"/>
            <person name="William W."/>
        </authorList>
    </citation>
    <scope>NUCLEOTIDE SEQUENCE</scope>
</reference>
<protein>
    <recommendedName>
        <fullName evidence="8">Tetraspanin family protein</fullName>
    </recommendedName>
</protein>
<evidence type="ECO:0000256" key="3">
    <source>
        <dbReference type="ARBA" id="ARBA00022989"/>
    </source>
</evidence>
<feature type="transmembrane region" description="Helical" evidence="5">
    <location>
        <begin position="56"/>
        <end position="77"/>
    </location>
</feature>
<gene>
    <name evidence="6" type="ORF">PSON_ATCC_30995.1.T1340007</name>
</gene>
<dbReference type="EMBL" id="CAJJDN010000134">
    <property type="protein sequence ID" value="CAD8121705.1"/>
    <property type="molecule type" value="Genomic_DNA"/>
</dbReference>
<sequence>MCLPFPILKTAIQVAGWFTLVIGILGVIGAIMFSVVGSQLNEEIKSQNGVDISFTIPILVSWLIAVLIMAIAIAGIIGARKKNKCLLTCFNVGNCCCFTLFLILVFVFTLASALTDFAGSNGCTGIEDDQLYISANQYLCKDGCECYYKKDITPELQNYIQKSSKDDDKKPIRFQQCPQIQTLDKELANTLQSFEESLDCSGWCKGYPIKLFSDVNSGVSPNRPCFQALVDKIQSTITTSNIFFIIFAILFGAFLVLTCCLCCHPENTNRSDYTKVYE</sequence>
<evidence type="ECO:0000313" key="6">
    <source>
        <dbReference type="EMBL" id="CAD8121705.1"/>
    </source>
</evidence>